<dbReference type="AlphaFoldDB" id="A0A9N9KRJ7"/>
<comment type="caution">
    <text evidence="1">The sequence shown here is derived from an EMBL/GenBank/DDBJ whole genome shotgun (WGS) entry which is preliminary data.</text>
</comment>
<sequence>MPHGSWRETKRDMLQAYAVITDAFCCSAVRSSSDLPGMGSGKHREIFWRGVVEVLQLPLFQLVPQKRWTHGEKVEIVGIMTRRGFDWADQQYQLLPAVQHIQFLTTSPDSTIDSFISPKPSTKSSSHPKFEIVVLPPLLVSIPTIEKRLTFPSKTPLFPVYSSARKRNLNLNLALHLQLSRTSTPSAATIRRPPAFLHILTSPLSCQSFLLHLWFLTLPAP</sequence>
<name>A0A9N9KRJ7_9HELO</name>
<dbReference type="EMBL" id="CAJVRL010000045">
    <property type="protein sequence ID" value="CAG8952196.1"/>
    <property type="molecule type" value="Genomic_DNA"/>
</dbReference>
<evidence type="ECO:0000313" key="1">
    <source>
        <dbReference type="EMBL" id="CAG8952196.1"/>
    </source>
</evidence>
<protein>
    <submittedName>
        <fullName evidence="1">Uncharacterized protein</fullName>
    </submittedName>
</protein>
<accession>A0A9N9KRJ7</accession>
<proteinExistence type="predicted"/>
<gene>
    <name evidence="1" type="ORF">HYFRA_00000936</name>
</gene>
<dbReference type="Proteomes" id="UP000696280">
    <property type="component" value="Unassembled WGS sequence"/>
</dbReference>
<keyword evidence="2" id="KW-1185">Reference proteome</keyword>
<organism evidence="1 2">
    <name type="scientific">Hymenoscyphus fraxineus</name>
    <dbReference type="NCBI Taxonomy" id="746836"/>
    <lineage>
        <taxon>Eukaryota</taxon>
        <taxon>Fungi</taxon>
        <taxon>Dikarya</taxon>
        <taxon>Ascomycota</taxon>
        <taxon>Pezizomycotina</taxon>
        <taxon>Leotiomycetes</taxon>
        <taxon>Helotiales</taxon>
        <taxon>Helotiaceae</taxon>
        <taxon>Hymenoscyphus</taxon>
    </lineage>
</organism>
<reference evidence="1" key="1">
    <citation type="submission" date="2021-07" db="EMBL/GenBank/DDBJ databases">
        <authorList>
            <person name="Durling M."/>
        </authorList>
    </citation>
    <scope>NUCLEOTIDE SEQUENCE</scope>
</reference>
<evidence type="ECO:0000313" key="2">
    <source>
        <dbReference type="Proteomes" id="UP000696280"/>
    </source>
</evidence>